<keyword evidence="6" id="KW-0325">Glycoprotein</keyword>
<comment type="caution">
    <text evidence="7">Lacks conserved residue(s) required for the propagation of feature annotation.</text>
</comment>
<accession>A0AAN5DF67</accession>
<dbReference type="SUPFAM" id="SSF56968">
    <property type="entry name" value="Lipovitellin-phosvitin complex, beta-sheet shell regions"/>
    <property type="match status" value="1"/>
</dbReference>
<keyword evidence="5" id="KW-1015">Disulfide bond</keyword>
<keyword evidence="11" id="KW-1185">Reference proteome</keyword>
<dbReference type="PROSITE" id="PS51211">
    <property type="entry name" value="VITELLOGENIN"/>
    <property type="match status" value="1"/>
</dbReference>
<evidence type="ECO:0000313" key="11">
    <source>
        <dbReference type="Proteomes" id="UP001328107"/>
    </source>
</evidence>
<dbReference type="FunFam" id="1.25.10.20:FF:000003">
    <property type="entry name" value="Vitellogenin C"/>
    <property type="match status" value="1"/>
</dbReference>
<dbReference type="Pfam" id="PF09172">
    <property type="entry name" value="Vit_open_b-sht"/>
    <property type="match status" value="1"/>
</dbReference>
<gene>
    <name evidence="10" type="ORF">PMAYCL1PPCAC_31607</name>
</gene>
<dbReference type="Gene3D" id="2.20.80.10">
    <property type="entry name" value="Lipovitellin-phosvitin complex, chain A, domain 4"/>
    <property type="match status" value="1"/>
</dbReference>
<keyword evidence="2" id="KW-0964">Secreted</keyword>
<dbReference type="InterPro" id="IPR015819">
    <property type="entry name" value="Lipid_transp_b-sht_shell"/>
</dbReference>
<dbReference type="SMART" id="SM01169">
    <property type="entry name" value="DUF1943"/>
    <property type="match status" value="1"/>
</dbReference>
<evidence type="ECO:0000256" key="1">
    <source>
        <dbReference type="ARBA" id="ARBA00004613"/>
    </source>
</evidence>
<keyword evidence="4" id="KW-0758">Storage protein</keyword>
<feature type="coiled-coil region" evidence="8">
    <location>
        <begin position="190"/>
        <end position="217"/>
    </location>
</feature>
<evidence type="ECO:0000256" key="8">
    <source>
        <dbReference type="SAM" id="Coils"/>
    </source>
</evidence>
<evidence type="ECO:0000256" key="6">
    <source>
        <dbReference type="ARBA" id="ARBA00023180"/>
    </source>
</evidence>
<sequence>MEWEKKEAAFLATGDETLLRDSPYPEMKNKPEIVIRMVKSLVAHMESEEKGIELAATHEMGRIVRVLRLATKEDIKRMHNELCSSGKDSQLKEVFTDALAIAGSFNCVQHLVEKIRARELSSVRSAKVLKQLSSLPVPSEQIVRSLITLCKDSKREPLECQTCWLSVGALMNGVCGADVVTIENEKACPRDVKERFVAELTEQYEQAESRYEKVLALKSLGNSGIELIVFPLEKVVRDVREERIVRVHAIEALRKLRTAMPRKITAILMPLYKDGLEHPEIRVAAFKHIIKCLPDQAIVHQIVDHLNRERSTQVHAYVSDALLSMSRSSVPEHQRLASTLQHALKFLRPRATPRKTVSSNYKFFTTVNEETGNEATLNWATLFTNDSALPNEIFTSGRWNKHVGHLGLNQHNMDQQLYKLLEFVESSPSLDVILRGKRSDSGASEVLRGLFPKLSIARREKYEKNAHAFVYFRSNDMDNVFLPLDEKIVAHLLKNVDVHFDKIGSLLAKGLRFNTLLSTVLNENKHTLVHSMGMPLVYSTKMPVIFKVDGEVKAELEDVRRGEAAVLLRARPTIAATHVTKVEILSPLVNLGVKILHSATLNVPVDVKTELNWKNQLVVKTTYGLPQESQRLVQLQTRPVSFVRVWPKDTRVYVQAKEKTIYVDQLETLVHRIEDSYLEKATGMKLAVEGHYHGHIFDKEEDNMPQALLIGENNLEVRFEKTPETPKEYVFKTEIGLFTENGNMERPKMERFLEKEEHFETEDFEDFEESEKSRRGEYEKYVKEYETEESYSHRLYAEVMSVGGRKEHKAEVELKTECDARMRHCRVKINGMRTPMLEKEARDWTIKSEVEMLYPEMPKSLKQLAGQKHRELSVNVEARWGCEEKNEIRMKIQGEQNQEQKKWMKIVAEQRDEELTPMEEYYRLIQASMLNQYKAVVDYDIQTPASHRLINGLFTQIKANAPFFSTTLENGHNQKNMMRARLTIEPATRQHATLSIHTPTEKVTINDISMPVVL</sequence>
<keyword evidence="3" id="KW-0732">Signal</keyword>
<keyword evidence="8" id="KW-0175">Coiled coil</keyword>
<comment type="caution">
    <text evidence="10">The sequence shown here is derived from an EMBL/GenBank/DDBJ whole genome shotgun (WGS) entry which is preliminary data.</text>
</comment>
<evidence type="ECO:0000256" key="7">
    <source>
        <dbReference type="PROSITE-ProRule" id="PRU00557"/>
    </source>
</evidence>
<organism evidence="10 11">
    <name type="scientific">Pristionchus mayeri</name>
    <dbReference type="NCBI Taxonomy" id="1317129"/>
    <lineage>
        <taxon>Eukaryota</taxon>
        <taxon>Metazoa</taxon>
        <taxon>Ecdysozoa</taxon>
        <taxon>Nematoda</taxon>
        <taxon>Chromadorea</taxon>
        <taxon>Rhabditida</taxon>
        <taxon>Rhabditina</taxon>
        <taxon>Diplogasteromorpha</taxon>
        <taxon>Diplogasteroidea</taxon>
        <taxon>Neodiplogasteridae</taxon>
        <taxon>Pristionchus</taxon>
    </lineage>
</organism>
<reference evidence="11" key="1">
    <citation type="submission" date="2022-10" db="EMBL/GenBank/DDBJ databases">
        <title>Genome assembly of Pristionchus species.</title>
        <authorList>
            <person name="Yoshida K."/>
            <person name="Sommer R.J."/>
        </authorList>
    </citation>
    <scope>NUCLEOTIDE SEQUENCE [LARGE SCALE GENOMIC DNA]</scope>
    <source>
        <strain evidence="11">RS5460</strain>
    </source>
</reference>
<evidence type="ECO:0000256" key="2">
    <source>
        <dbReference type="ARBA" id="ARBA00022525"/>
    </source>
</evidence>
<dbReference type="Proteomes" id="UP001328107">
    <property type="component" value="Unassembled WGS sequence"/>
</dbReference>
<dbReference type="GO" id="GO:0005319">
    <property type="term" value="F:lipid transporter activity"/>
    <property type="evidence" value="ECO:0007669"/>
    <property type="project" value="InterPro"/>
</dbReference>
<proteinExistence type="predicted"/>
<comment type="subcellular location">
    <subcellularLocation>
        <location evidence="1">Secreted</location>
    </subcellularLocation>
</comment>
<evidence type="ECO:0000313" key="10">
    <source>
        <dbReference type="EMBL" id="GMR61412.1"/>
    </source>
</evidence>
<dbReference type="GO" id="GO:0005576">
    <property type="term" value="C:extracellular region"/>
    <property type="evidence" value="ECO:0007669"/>
    <property type="project" value="UniProtKB-SubCell"/>
</dbReference>
<name>A0AAN5DF67_9BILA</name>
<dbReference type="Gene3D" id="1.25.10.20">
    <property type="entry name" value="Vitellinogen, superhelical"/>
    <property type="match status" value="1"/>
</dbReference>
<feature type="domain" description="Vitellogenin" evidence="9">
    <location>
        <begin position="1"/>
        <end position="393"/>
    </location>
</feature>
<evidence type="ECO:0000259" key="9">
    <source>
        <dbReference type="PROSITE" id="PS51211"/>
    </source>
</evidence>
<dbReference type="Pfam" id="PF01347">
    <property type="entry name" value="Vitellogenin_N"/>
    <property type="match status" value="1"/>
</dbReference>
<dbReference type="SMART" id="SM00638">
    <property type="entry name" value="LPD_N"/>
    <property type="match status" value="1"/>
</dbReference>
<dbReference type="InterPro" id="IPR015255">
    <property type="entry name" value="Vitellinogen_open_b-sht"/>
</dbReference>
<dbReference type="GO" id="GO:0045735">
    <property type="term" value="F:nutrient reservoir activity"/>
    <property type="evidence" value="ECO:0007669"/>
    <property type="project" value="UniProtKB-KW"/>
</dbReference>
<dbReference type="SUPFAM" id="SSF48431">
    <property type="entry name" value="Lipovitellin-phosvitin complex, superhelical domain"/>
    <property type="match status" value="1"/>
</dbReference>
<feature type="non-terminal residue" evidence="10">
    <location>
        <position position="1014"/>
    </location>
</feature>
<dbReference type="InterPro" id="IPR011030">
    <property type="entry name" value="Lipovitellin_superhlx_dom"/>
</dbReference>
<evidence type="ECO:0000256" key="3">
    <source>
        <dbReference type="ARBA" id="ARBA00022729"/>
    </source>
</evidence>
<dbReference type="InterPro" id="IPR050733">
    <property type="entry name" value="Vitellogenin/Apolipophorin"/>
</dbReference>
<protein>
    <recommendedName>
        <fullName evidence="9">Vitellogenin domain-containing protein</fullName>
    </recommendedName>
</protein>
<dbReference type="EMBL" id="BTRK01000006">
    <property type="protein sequence ID" value="GMR61412.1"/>
    <property type="molecule type" value="Genomic_DNA"/>
</dbReference>
<evidence type="ECO:0000256" key="4">
    <source>
        <dbReference type="ARBA" id="ARBA00022761"/>
    </source>
</evidence>
<dbReference type="InterPro" id="IPR001747">
    <property type="entry name" value="Vitellogenin_N"/>
</dbReference>
<evidence type="ECO:0000256" key="5">
    <source>
        <dbReference type="ARBA" id="ARBA00023157"/>
    </source>
</evidence>
<dbReference type="AlphaFoldDB" id="A0AAN5DF67"/>
<dbReference type="PANTHER" id="PTHR23345">
    <property type="entry name" value="VITELLOGENIN-RELATED"/>
    <property type="match status" value="1"/>
</dbReference>
<dbReference type="PANTHER" id="PTHR23345:SF15">
    <property type="entry name" value="VITELLOGENIN 1-RELATED"/>
    <property type="match status" value="1"/>
</dbReference>